<feature type="domain" description="Iminophenyl-pyruvate dimer synthase" evidence="1">
    <location>
        <begin position="32"/>
        <end position="247"/>
    </location>
</feature>
<dbReference type="PANTHER" id="PTHR34400:SF4">
    <property type="entry name" value="MEMBRANE PROTEIN"/>
    <property type="match status" value="1"/>
</dbReference>
<gene>
    <name evidence="2" type="ORF">RHS03_06663</name>
</gene>
<dbReference type="AlphaFoldDB" id="A0A8H7HM83"/>
<feature type="non-terminal residue" evidence="2">
    <location>
        <position position="1"/>
    </location>
</feature>
<dbReference type="PANTHER" id="PTHR34400">
    <property type="match status" value="1"/>
</dbReference>
<reference evidence="2" key="1">
    <citation type="submission" date="2020-09" db="EMBL/GenBank/DDBJ databases">
        <title>Comparative genome analyses of four rice-infecting Rhizoctonia solani isolates reveal extensive enrichment of homogalacturonan modification genes.</title>
        <authorList>
            <person name="Lee D.-Y."/>
            <person name="Jeon J."/>
            <person name="Kim K.-T."/>
            <person name="Cheong K."/>
            <person name="Song H."/>
            <person name="Choi G."/>
            <person name="Ko J."/>
            <person name="Opiyo S.O."/>
            <person name="Zuo S."/>
            <person name="Madhav S."/>
            <person name="Lee Y.-H."/>
            <person name="Wang G.-L."/>
        </authorList>
    </citation>
    <scope>NUCLEOTIDE SEQUENCE</scope>
    <source>
        <strain evidence="2">AG1-IA WGL</strain>
    </source>
</reference>
<dbReference type="OrthoDB" id="3143730at2759"/>
<evidence type="ECO:0000313" key="2">
    <source>
        <dbReference type="EMBL" id="KAF8700488.1"/>
    </source>
</evidence>
<dbReference type="InterPro" id="IPR012347">
    <property type="entry name" value="Ferritin-like"/>
</dbReference>
<dbReference type="EMBL" id="JACYCD010000225">
    <property type="protein sequence ID" value="KAF8700488.1"/>
    <property type="molecule type" value="Genomic_DNA"/>
</dbReference>
<organism evidence="2 3">
    <name type="scientific">Rhizoctonia solani</name>
    <dbReference type="NCBI Taxonomy" id="456999"/>
    <lineage>
        <taxon>Eukaryota</taxon>
        <taxon>Fungi</taxon>
        <taxon>Dikarya</taxon>
        <taxon>Basidiomycota</taxon>
        <taxon>Agaricomycotina</taxon>
        <taxon>Agaricomycetes</taxon>
        <taxon>Cantharellales</taxon>
        <taxon>Ceratobasidiaceae</taxon>
        <taxon>Rhizoctonia</taxon>
    </lineage>
</organism>
<sequence>MSQHVGVSTQPVYKAPTGAPKEWTLTALRQHLQTAVILELYTIPLYLFAMYSINTDNAGSESPEQVAVAGVRGIVAQEMLHLILAGNLLTAVRGRPQLYGEAFAPKYPSEILYEGVLLTLAPAHPYQFQNFVEVEQPVDEKVEQEETLLKTKMLAQYESIGQFYGSLKEGLRDLHNRLGDDIFDKDSAKRQWGNDDPWFQGELAAITDLQTAEDKLSLIIEQGEGGPPTTGSSSSEQSHYEIFKKLSELNLNVHKLAPNPDTKQFEGREKSYPVMLAFDASYSYLLWTIETVWTYGGPDESKKQKLRGNIGPLMFSVMKPIAQFLVHQDLKTIKKKRAGPPFNLYLFSTETSPLNELKAIVANAISAYPDASELKGVPGAVGKLFDLGDI</sequence>
<comment type="caution">
    <text evidence="2">The sequence shown here is derived from an EMBL/GenBank/DDBJ whole genome shotgun (WGS) entry which is preliminary data.</text>
</comment>
<dbReference type="Proteomes" id="UP000602905">
    <property type="component" value="Unassembled WGS sequence"/>
</dbReference>
<name>A0A8H7HM83_9AGAM</name>
<evidence type="ECO:0000259" key="1">
    <source>
        <dbReference type="Pfam" id="PF12902"/>
    </source>
</evidence>
<dbReference type="Gene3D" id="1.20.1260.10">
    <property type="match status" value="1"/>
</dbReference>
<dbReference type="Pfam" id="PF12902">
    <property type="entry name" value="Ferritin-like"/>
    <property type="match status" value="1"/>
</dbReference>
<proteinExistence type="predicted"/>
<dbReference type="InterPro" id="IPR026820">
    <property type="entry name" value="VioB/RebD_dom"/>
</dbReference>
<accession>A0A8H7HM83</accession>
<protein>
    <submittedName>
        <fullName evidence="2">Ferritin-like</fullName>
    </submittedName>
</protein>
<evidence type="ECO:0000313" key="3">
    <source>
        <dbReference type="Proteomes" id="UP000602905"/>
    </source>
</evidence>